<evidence type="ECO:0000313" key="9">
    <source>
        <dbReference type="EMBL" id="MPR33993.1"/>
    </source>
</evidence>
<dbReference type="EMBL" id="WHLY01000002">
    <property type="protein sequence ID" value="MPR33993.1"/>
    <property type="molecule type" value="Genomic_DNA"/>
</dbReference>
<sequence length="664" mass="73508">MPSAALPFSILFLLALPLLACTGIGLAGKRFNGPAGWGAATFTLVGLLFSAFYFSPDEIYAFRFDWITLGDIPFQLTFRLDKLGWLMLLLVHFVAFLVQLYSIAYMHHDAARFRYFAFIQLFIFSMLGIVLSGSLLLMYIFWELVGLSSYLLIGFWHHKPLAAWAAKKAFILNRIGDAAFLTGILLLMYQAGTSDFVALPTSLDTIPPNYLTIIGLCLFGGCVGKSAQFPLSDWLPDAMQGPTPVSALIHAATMVAAGIFLLARIAFMLTPTAQLVIALVGTFTMLHGAWKAMHVWDIKRVLAYSTISQLGLMVLAVGVGSWQVAMFHLLTHAFFKAGLFLSAGSVIHALTSSDPYSPFDPQNMRNMGGLRTLMPRTFVCYVVCAAALAGIPLFSGFLSKDAIFVVAFARAAEAGGLWYLFPLLAVLAAGLTAYYMVRQIWLIFMGEKRYTAEVNVQPHESPALMWVPMGLLAAGSLFFWFSPNPLDAFSGWFLGGLQYQPEVHASWVPLLSVIATGVALGLVYRQVRRVEGFFEKTIFEKYSDRHPVWQQTYGRFRTLAAHDETTQHRTFFLIAFQKIAIFCAQLDREVLDAVVNGLGRLTVVLAHLIAWTDRHITDGGVKVVVGATRGAGQVVRLFQNGKIQSYFLLTFVSMLLLLLWVMLL</sequence>
<dbReference type="Pfam" id="PF00662">
    <property type="entry name" value="Proton_antipo_N"/>
    <property type="match status" value="1"/>
</dbReference>
<evidence type="ECO:0000313" key="10">
    <source>
        <dbReference type="Proteomes" id="UP000479293"/>
    </source>
</evidence>
<dbReference type="InterPro" id="IPR003945">
    <property type="entry name" value="NU5C-like"/>
</dbReference>
<feature type="transmembrane region" description="Helical" evidence="6">
    <location>
        <begin position="83"/>
        <end position="103"/>
    </location>
</feature>
<dbReference type="PANTHER" id="PTHR42829">
    <property type="entry name" value="NADH-UBIQUINONE OXIDOREDUCTASE CHAIN 5"/>
    <property type="match status" value="1"/>
</dbReference>
<feature type="domain" description="NADH:quinone oxidoreductase/Mrp antiporter transmembrane" evidence="7">
    <location>
        <begin position="132"/>
        <end position="411"/>
    </location>
</feature>
<evidence type="ECO:0000259" key="7">
    <source>
        <dbReference type="Pfam" id="PF00361"/>
    </source>
</evidence>
<feature type="transmembrane region" description="Helical" evidence="6">
    <location>
        <begin position="378"/>
        <end position="398"/>
    </location>
</feature>
<reference evidence="9 10" key="1">
    <citation type="submission" date="2019-10" db="EMBL/GenBank/DDBJ databases">
        <title>Draft Genome Sequence of Cytophagaceae sp. SJW1-29.</title>
        <authorList>
            <person name="Choi A."/>
        </authorList>
    </citation>
    <scope>NUCLEOTIDE SEQUENCE [LARGE SCALE GENOMIC DNA]</scope>
    <source>
        <strain evidence="9 10">SJW1-29</strain>
    </source>
</reference>
<feature type="transmembrane region" description="Helical" evidence="6">
    <location>
        <begin position="463"/>
        <end position="483"/>
    </location>
</feature>
<dbReference type="InterPro" id="IPR001750">
    <property type="entry name" value="ND/Mrp_TM"/>
</dbReference>
<dbReference type="GO" id="GO:0003954">
    <property type="term" value="F:NADH dehydrogenase activity"/>
    <property type="evidence" value="ECO:0007669"/>
    <property type="project" value="TreeGrafter"/>
</dbReference>
<dbReference type="GO" id="GO:0042773">
    <property type="term" value="P:ATP synthesis coupled electron transport"/>
    <property type="evidence" value="ECO:0007669"/>
    <property type="project" value="InterPro"/>
</dbReference>
<evidence type="ECO:0000256" key="4">
    <source>
        <dbReference type="ARBA" id="ARBA00023136"/>
    </source>
</evidence>
<dbReference type="RefSeq" id="WP_152759826.1">
    <property type="nucleotide sequence ID" value="NZ_WHLY01000002.1"/>
</dbReference>
<feature type="domain" description="NADH-Ubiquinone oxidoreductase (complex I) chain 5 N-terminal" evidence="8">
    <location>
        <begin position="66"/>
        <end position="116"/>
    </location>
</feature>
<dbReference type="InterPro" id="IPR018393">
    <property type="entry name" value="NADHpl_OxRdtase_5_subgr"/>
</dbReference>
<dbReference type="GO" id="GO:0008137">
    <property type="term" value="F:NADH dehydrogenase (ubiquinone) activity"/>
    <property type="evidence" value="ECO:0007669"/>
    <property type="project" value="InterPro"/>
</dbReference>
<dbReference type="EC" id="1.6.5.-" evidence="9"/>
<dbReference type="InterPro" id="IPR001516">
    <property type="entry name" value="Proton_antipo_N"/>
</dbReference>
<dbReference type="GO" id="GO:0012505">
    <property type="term" value="C:endomembrane system"/>
    <property type="evidence" value="ECO:0007669"/>
    <property type="project" value="UniProtKB-SubCell"/>
</dbReference>
<comment type="caution">
    <text evidence="9">The sequence shown here is derived from an EMBL/GenBank/DDBJ whole genome shotgun (WGS) entry which is preliminary data.</text>
</comment>
<evidence type="ECO:0000256" key="6">
    <source>
        <dbReference type="SAM" id="Phobius"/>
    </source>
</evidence>
<evidence type="ECO:0000256" key="1">
    <source>
        <dbReference type="ARBA" id="ARBA00004127"/>
    </source>
</evidence>
<feature type="transmembrane region" description="Helical" evidence="6">
    <location>
        <begin position="139"/>
        <end position="157"/>
    </location>
</feature>
<dbReference type="PRINTS" id="PR01435">
    <property type="entry name" value="NPOXDRDTASE5"/>
</dbReference>
<keyword evidence="9" id="KW-0560">Oxidoreductase</keyword>
<keyword evidence="4 6" id="KW-0472">Membrane</keyword>
<dbReference type="PANTHER" id="PTHR42829:SF2">
    <property type="entry name" value="NADH-UBIQUINONE OXIDOREDUCTASE CHAIN 5"/>
    <property type="match status" value="1"/>
</dbReference>
<dbReference type="GO" id="GO:0016020">
    <property type="term" value="C:membrane"/>
    <property type="evidence" value="ECO:0007669"/>
    <property type="project" value="UniProtKB-SubCell"/>
</dbReference>
<evidence type="ECO:0000256" key="2">
    <source>
        <dbReference type="ARBA" id="ARBA00022692"/>
    </source>
</evidence>
<feature type="transmembrane region" description="Helical" evidence="6">
    <location>
        <begin position="115"/>
        <end position="133"/>
    </location>
</feature>
<comment type="subcellular location">
    <subcellularLocation>
        <location evidence="1">Endomembrane system</location>
        <topology evidence="1">Multi-pass membrane protein</topology>
    </subcellularLocation>
    <subcellularLocation>
        <location evidence="5">Membrane</location>
        <topology evidence="5">Multi-pass membrane protein</topology>
    </subcellularLocation>
</comment>
<dbReference type="PRINTS" id="PR01434">
    <property type="entry name" value="NADHDHGNASE5"/>
</dbReference>
<dbReference type="GO" id="GO:0015990">
    <property type="term" value="P:electron transport coupled proton transport"/>
    <property type="evidence" value="ECO:0007669"/>
    <property type="project" value="TreeGrafter"/>
</dbReference>
<dbReference type="Pfam" id="PF00361">
    <property type="entry name" value="Proton_antipo_M"/>
    <property type="match status" value="1"/>
</dbReference>
<organism evidence="9 10">
    <name type="scientific">Salmonirosea aquatica</name>
    <dbReference type="NCBI Taxonomy" id="2654236"/>
    <lineage>
        <taxon>Bacteria</taxon>
        <taxon>Pseudomonadati</taxon>
        <taxon>Bacteroidota</taxon>
        <taxon>Cytophagia</taxon>
        <taxon>Cytophagales</taxon>
        <taxon>Spirosomataceae</taxon>
        <taxon>Salmonirosea</taxon>
    </lineage>
</organism>
<feature type="transmembrane region" description="Helical" evidence="6">
    <location>
        <begin position="418"/>
        <end position="437"/>
    </location>
</feature>
<protein>
    <submittedName>
        <fullName evidence="9">NADH-quinone oxidoreductase subunit L</fullName>
        <ecNumber evidence="9">1.6.5.-</ecNumber>
    </submittedName>
</protein>
<evidence type="ECO:0000259" key="8">
    <source>
        <dbReference type="Pfam" id="PF00662"/>
    </source>
</evidence>
<evidence type="ECO:0000256" key="3">
    <source>
        <dbReference type="ARBA" id="ARBA00022989"/>
    </source>
</evidence>
<dbReference type="AlphaFoldDB" id="A0A7C9FY81"/>
<feature type="transmembrane region" description="Helical" evidence="6">
    <location>
        <begin position="273"/>
        <end position="290"/>
    </location>
</feature>
<feature type="transmembrane region" description="Helical" evidence="6">
    <location>
        <begin position="247"/>
        <end position="267"/>
    </location>
</feature>
<feature type="transmembrane region" description="Helical" evidence="6">
    <location>
        <begin position="503"/>
        <end position="524"/>
    </location>
</feature>
<gene>
    <name evidence="9" type="ORF">GBK04_11595</name>
</gene>
<feature type="transmembrane region" description="Helical" evidence="6">
    <location>
        <begin position="169"/>
        <end position="189"/>
    </location>
</feature>
<name>A0A7C9FY81_9BACT</name>
<feature type="transmembrane region" description="Helical" evidence="6">
    <location>
        <begin position="6"/>
        <end position="28"/>
    </location>
</feature>
<feature type="transmembrane region" description="Helical" evidence="6">
    <location>
        <begin position="646"/>
        <end position="663"/>
    </location>
</feature>
<accession>A0A7C9FY81</accession>
<dbReference type="Proteomes" id="UP000479293">
    <property type="component" value="Unassembled WGS sequence"/>
</dbReference>
<feature type="transmembrane region" description="Helical" evidence="6">
    <location>
        <begin position="302"/>
        <end position="325"/>
    </location>
</feature>
<feature type="transmembrane region" description="Helical" evidence="6">
    <location>
        <begin position="337"/>
        <end position="357"/>
    </location>
</feature>
<feature type="transmembrane region" description="Helical" evidence="6">
    <location>
        <begin position="209"/>
        <end position="227"/>
    </location>
</feature>
<evidence type="ECO:0000256" key="5">
    <source>
        <dbReference type="RuleBase" id="RU000320"/>
    </source>
</evidence>
<keyword evidence="2 5" id="KW-0812">Transmembrane</keyword>
<feature type="transmembrane region" description="Helical" evidence="6">
    <location>
        <begin position="35"/>
        <end position="54"/>
    </location>
</feature>
<keyword evidence="3 6" id="KW-1133">Transmembrane helix</keyword>
<dbReference type="Gene3D" id="1.20.5.2700">
    <property type="match status" value="1"/>
</dbReference>
<proteinExistence type="predicted"/>
<keyword evidence="10" id="KW-1185">Reference proteome</keyword>
<dbReference type="NCBIfam" id="TIGR01974">
    <property type="entry name" value="NDH_I_L"/>
    <property type="match status" value="1"/>
</dbReference>